<dbReference type="EMBL" id="DVJP01000032">
    <property type="protein sequence ID" value="HIS76113.1"/>
    <property type="molecule type" value="Genomic_DNA"/>
</dbReference>
<name>A0A9D1FME5_9FIRM</name>
<accession>A0A9D1FME5</accession>
<dbReference type="PANTHER" id="PTHR21198">
    <property type="entry name" value="GLUTAMATE RACEMASE"/>
    <property type="match status" value="1"/>
</dbReference>
<sequence length="239" mass="25911">MKSLGVIGGLGPMATAYFLELIVKMTEASCDQEHLDITILNRPAVPDRTACILGKSKESPVPMMAEAAKTLESLGASCIAVPCITSHYYFRELQKAVSIPFIHLVKETAAHLKENGVKTAGILATSGTVSTRLFQQALEAEGIGWAVPDEEGQQKVMHLIYENVKAGLPPELPLFQEVCAGLRQKGAECMILGCTELSLIKRDFPVGPGCLDALEVLAKRSIEYCEKPLRPAYLSLITR</sequence>
<dbReference type="Proteomes" id="UP000824002">
    <property type="component" value="Unassembled WGS sequence"/>
</dbReference>
<evidence type="ECO:0000313" key="3">
    <source>
        <dbReference type="EMBL" id="HIS76113.1"/>
    </source>
</evidence>
<organism evidence="3 4">
    <name type="scientific">Candidatus Merdivicinus excrementipullorum</name>
    <dbReference type="NCBI Taxonomy" id="2840867"/>
    <lineage>
        <taxon>Bacteria</taxon>
        <taxon>Bacillati</taxon>
        <taxon>Bacillota</taxon>
        <taxon>Clostridia</taxon>
        <taxon>Eubacteriales</taxon>
        <taxon>Oscillospiraceae</taxon>
        <taxon>Oscillospiraceae incertae sedis</taxon>
        <taxon>Candidatus Merdivicinus</taxon>
    </lineage>
</organism>
<protein>
    <submittedName>
        <fullName evidence="3">Amino acid racemase</fullName>
        <ecNumber evidence="3">5.1.1.-</ecNumber>
    </submittedName>
</protein>
<dbReference type="InterPro" id="IPR001920">
    <property type="entry name" value="Asp/Glu_race"/>
</dbReference>
<dbReference type="EC" id="5.1.1.-" evidence="3"/>
<reference evidence="3" key="2">
    <citation type="journal article" date="2021" name="PeerJ">
        <title>Extensive microbial diversity within the chicken gut microbiome revealed by metagenomics and culture.</title>
        <authorList>
            <person name="Gilroy R."/>
            <person name="Ravi A."/>
            <person name="Getino M."/>
            <person name="Pursley I."/>
            <person name="Horton D.L."/>
            <person name="Alikhan N.F."/>
            <person name="Baker D."/>
            <person name="Gharbi K."/>
            <person name="Hall N."/>
            <person name="Watson M."/>
            <person name="Adriaenssens E.M."/>
            <person name="Foster-Nyarko E."/>
            <person name="Jarju S."/>
            <person name="Secka A."/>
            <person name="Antonio M."/>
            <person name="Oren A."/>
            <person name="Chaudhuri R.R."/>
            <person name="La Ragione R."/>
            <person name="Hildebrand F."/>
            <person name="Pallen M.J."/>
        </authorList>
    </citation>
    <scope>NUCLEOTIDE SEQUENCE</scope>
    <source>
        <strain evidence="3">CHK199-13235</strain>
    </source>
</reference>
<dbReference type="SUPFAM" id="SSF53681">
    <property type="entry name" value="Aspartate/glutamate racemase"/>
    <property type="match status" value="2"/>
</dbReference>
<dbReference type="InterPro" id="IPR015942">
    <property type="entry name" value="Asp/Glu/hydantoin_racemase"/>
</dbReference>
<dbReference type="GO" id="GO:0047661">
    <property type="term" value="F:amino-acid racemase activity"/>
    <property type="evidence" value="ECO:0007669"/>
    <property type="project" value="InterPro"/>
</dbReference>
<dbReference type="PANTHER" id="PTHR21198:SF7">
    <property type="entry name" value="ASPARTATE-GLUTAMATE RACEMASE FAMILY"/>
    <property type="match status" value="1"/>
</dbReference>
<dbReference type="Pfam" id="PF01177">
    <property type="entry name" value="Asp_Glu_race"/>
    <property type="match status" value="1"/>
</dbReference>
<evidence type="ECO:0000256" key="2">
    <source>
        <dbReference type="ARBA" id="ARBA00023235"/>
    </source>
</evidence>
<dbReference type="Gene3D" id="3.40.50.1860">
    <property type="match status" value="2"/>
</dbReference>
<reference evidence="3" key="1">
    <citation type="submission" date="2020-10" db="EMBL/GenBank/DDBJ databases">
        <authorList>
            <person name="Gilroy R."/>
        </authorList>
    </citation>
    <scope>NUCLEOTIDE SEQUENCE</scope>
    <source>
        <strain evidence="3">CHK199-13235</strain>
    </source>
</reference>
<proteinExistence type="inferred from homology"/>
<comment type="similarity">
    <text evidence="1">Belongs to the aspartate/glutamate racemases family.</text>
</comment>
<comment type="caution">
    <text evidence="3">The sequence shown here is derived from an EMBL/GenBank/DDBJ whole genome shotgun (WGS) entry which is preliminary data.</text>
</comment>
<evidence type="ECO:0000313" key="4">
    <source>
        <dbReference type="Proteomes" id="UP000824002"/>
    </source>
</evidence>
<dbReference type="NCBIfam" id="TIGR00035">
    <property type="entry name" value="asp_race"/>
    <property type="match status" value="1"/>
</dbReference>
<dbReference type="AlphaFoldDB" id="A0A9D1FME5"/>
<keyword evidence="2 3" id="KW-0413">Isomerase</keyword>
<dbReference type="InterPro" id="IPR004380">
    <property type="entry name" value="Asp_race"/>
</dbReference>
<gene>
    <name evidence="3" type="ORF">IAB51_04790</name>
</gene>
<evidence type="ECO:0000256" key="1">
    <source>
        <dbReference type="ARBA" id="ARBA00007847"/>
    </source>
</evidence>